<feature type="domain" description="C2H2-type" evidence="12">
    <location>
        <begin position="282"/>
        <end position="309"/>
    </location>
</feature>
<keyword evidence="6" id="KW-0862">Zinc</keyword>
<dbReference type="GO" id="GO:0003700">
    <property type="term" value="F:DNA-binding transcription factor activity"/>
    <property type="evidence" value="ECO:0007669"/>
    <property type="project" value="TreeGrafter"/>
</dbReference>
<dbReference type="FunFam" id="3.30.160.60:FF:000100">
    <property type="entry name" value="Zinc finger 45-like"/>
    <property type="match status" value="1"/>
</dbReference>
<accession>A0A8B9K3N5</accession>
<comment type="similarity">
    <text evidence="2">Belongs to the krueppel C2H2-type zinc-finger protein family.</text>
</comment>
<evidence type="ECO:0000313" key="14">
    <source>
        <dbReference type="Proteomes" id="UP000694621"/>
    </source>
</evidence>
<evidence type="ECO:0000256" key="9">
    <source>
        <dbReference type="ARBA" id="ARBA00023163"/>
    </source>
</evidence>
<evidence type="ECO:0000256" key="8">
    <source>
        <dbReference type="ARBA" id="ARBA00023125"/>
    </source>
</evidence>
<dbReference type="GO" id="GO:0005634">
    <property type="term" value="C:nucleus"/>
    <property type="evidence" value="ECO:0007669"/>
    <property type="project" value="UniProtKB-SubCell"/>
</dbReference>
<evidence type="ECO:0000256" key="1">
    <source>
        <dbReference type="ARBA" id="ARBA00004123"/>
    </source>
</evidence>
<feature type="domain" description="C2H2-type" evidence="12">
    <location>
        <begin position="254"/>
        <end position="281"/>
    </location>
</feature>
<comment type="subcellular location">
    <subcellularLocation>
        <location evidence="1">Nucleus</location>
    </subcellularLocation>
</comment>
<dbReference type="PANTHER" id="PTHR16515:SF68">
    <property type="entry name" value="PR DOMAIN ZINC FINGER PROTEIN 1"/>
    <property type="match status" value="1"/>
</dbReference>
<feature type="domain" description="C2H2-type" evidence="12">
    <location>
        <begin position="173"/>
        <end position="200"/>
    </location>
</feature>
<keyword evidence="8" id="KW-0238">DNA-binding</keyword>
<dbReference type="FunFam" id="3.30.160.60:FF:000096">
    <property type="entry name" value="Zinc finger and BTB domain-containing protein 18 isoform 1"/>
    <property type="match status" value="1"/>
</dbReference>
<dbReference type="PROSITE" id="PS50157">
    <property type="entry name" value="ZINC_FINGER_C2H2_2"/>
    <property type="match status" value="6"/>
</dbReference>
<name>A0A8B9K3N5_ASTMX</name>
<evidence type="ECO:0000256" key="4">
    <source>
        <dbReference type="ARBA" id="ARBA00022737"/>
    </source>
</evidence>
<keyword evidence="7" id="KW-0805">Transcription regulation</keyword>
<sequence length="336" mass="37845">MASMQSLSVFVTERLTLAAQEIFKAVEVTVSEYHQEISRSRQENELLKRRLLEAGIDLYTGECARHALPLELSAAQEQLQDAPSQIAVANEPVSPKPCLQSEQKMEDMFQSQTAETSMDNLLLAGPYIQVKQEPNELVSNLGPQTLCDVQSCIPSYPNNAAAASGHTSLSDGNLCVVCGRTFTSRALLKIHLRVHSGEKPYNCHFCDKNFRQSSHLSVHLRIHTGEKPYSCPTCGKRYSDRSACNRHVKANGQKQCRICGKSFSSSTHMKVHERVHSGERPYHCPYCGNTFKQNGHLQTHMRIHTGEMPFFCPKCGRRFKDQSVKNKHVKLYQPQR</sequence>
<keyword evidence="3" id="KW-0479">Metal-binding</keyword>
<dbReference type="InterPro" id="IPR036236">
    <property type="entry name" value="Znf_C2H2_sf"/>
</dbReference>
<dbReference type="Pfam" id="PF13913">
    <property type="entry name" value="zf-C2HC_2"/>
    <property type="match status" value="1"/>
</dbReference>
<dbReference type="InterPro" id="IPR013087">
    <property type="entry name" value="Znf_C2H2_type"/>
</dbReference>
<evidence type="ECO:0000256" key="10">
    <source>
        <dbReference type="ARBA" id="ARBA00023242"/>
    </source>
</evidence>
<dbReference type="PANTHER" id="PTHR16515">
    <property type="entry name" value="PR DOMAIN ZINC FINGER PROTEIN"/>
    <property type="match status" value="1"/>
</dbReference>
<dbReference type="AlphaFoldDB" id="A0A8B9K3N5"/>
<dbReference type="GO" id="GO:0005737">
    <property type="term" value="C:cytoplasm"/>
    <property type="evidence" value="ECO:0007669"/>
    <property type="project" value="TreeGrafter"/>
</dbReference>
<keyword evidence="9" id="KW-0804">Transcription</keyword>
<dbReference type="FunFam" id="3.30.160.60:FF:001480">
    <property type="entry name" value="Si:cabz01071911.3"/>
    <property type="match status" value="1"/>
</dbReference>
<dbReference type="SMART" id="SM00355">
    <property type="entry name" value="ZnF_C2H2"/>
    <property type="match status" value="6"/>
</dbReference>
<evidence type="ECO:0000256" key="11">
    <source>
        <dbReference type="PROSITE-ProRule" id="PRU00042"/>
    </source>
</evidence>
<keyword evidence="4" id="KW-0677">Repeat</keyword>
<dbReference type="InterPro" id="IPR050331">
    <property type="entry name" value="Zinc_finger"/>
</dbReference>
<dbReference type="Gene3D" id="3.30.160.60">
    <property type="entry name" value="Classic Zinc Finger"/>
    <property type="match status" value="6"/>
</dbReference>
<keyword evidence="5 11" id="KW-0863">Zinc-finger</keyword>
<organism evidence="13 14">
    <name type="scientific">Astyanax mexicanus</name>
    <name type="common">Blind cave fish</name>
    <name type="synonym">Astyanax fasciatus mexicanus</name>
    <dbReference type="NCBI Taxonomy" id="7994"/>
    <lineage>
        <taxon>Eukaryota</taxon>
        <taxon>Metazoa</taxon>
        <taxon>Chordata</taxon>
        <taxon>Craniata</taxon>
        <taxon>Vertebrata</taxon>
        <taxon>Euteleostomi</taxon>
        <taxon>Actinopterygii</taxon>
        <taxon>Neopterygii</taxon>
        <taxon>Teleostei</taxon>
        <taxon>Ostariophysi</taxon>
        <taxon>Characiformes</taxon>
        <taxon>Characoidei</taxon>
        <taxon>Acestrorhamphidae</taxon>
        <taxon>Acestrorhamphinae</taxon>
        <taxon>Astyanax</taxon>
    </lineage>
</organism>
<evidence type="ECO:0000313" key="13">
    <source>
        <dbReference type="Ensembl" id="ENSAMXP00005030512.1"/>
    </source>
</evidence>
<dbReference type="Proteomes" id="UP000694621">
    <property type="component" value="Unplaced"/>
</dbReference>
<evidence type="ECO:0000259" key="12">
    <source>
        <dbReference type="PROSITE" id="PS50157"/>
    </source>
</evidence>
<dbReference type="FunFam" id="3.30.160.60:FF:001498">
    <property type="entry name" value="Zinc finger protein 404"/>
    <property type="match status" value="1"/>
</dbReference>
<dbReference type="SUPFAM" id="SSF57667">
    <property type="entry name" value="beta-beta-alpha zinc fingers"/>
    <property type="match status" value="4"/>
</dbReference>
<evidence type="ECO:0000256" key="6">
    <source>
        <dbReference type="ARBA" id="ARBA00022833"/>
    </source>
</evidence>
<feature type="domain" description="C2H2-type" evidence="12">
    <location>
        <begin position="229"/>
        <end position="256"/>
    </location>
</feature>
<evidence type="ECO:0000256" key="2">
    <source>
        <dbReference type="ARBA" id="ARBA00006991"/>
    </source>
</evidence>
<dbReference type="GO" id="GO:0045165">
    <property type="term" value="P:cell fate commitment"/>
    <property type="evidence" value="ECO:0007669"/>
    <property type="project" value="TreeGrafter"/>
</dbReference>
<feature type="domain" description="C2H2-type" evidence="12">
    <location>
        <begin position="310"/>
        <end position="336"/>
    </location>
</feature>
<protein>
    <recommendedName>
        <fullName evidence="12">C2H2-type domain-containing protein</fullName>
    </recommendedName>
</protein>
<dbReference type="GO" id="GO:0000978">
    <property type="term" value="F:RNA polymerase II cis-regulatory region sequence-specific DNA binding"/>
    <property type="evidence" value="ECO:0007669"/>
    <property type="project" value="TreeGrafter"/>
</dbReference>
<dbReference type="GO" id="GO:0006357">
    <property type="term" value="P:regulation of transcription by RNA polymerase II"/>
    <property type="evidence" value="ECO:0007669"/>
    <property type="project" value="TreeGrafter"/>
</dbReference>
<evidence type="ECO:0000256" key="5">
    <source>
        <dbReference type="ARBA" id="ARBA00022771"/>
    </source>
</evidence>
<keyword evidence="10" id="KW-0539">Nucleus</keyword>
<dbReference type="Ensembl" id="ENSAMXT00005033408.1">
    <property type="protein sequence ID" value="ENSAMXP00005030512.1"/>
    <property type="gene ID" value="ENSAMXG00005014965.1"/>
</dbReference>
<evidence type="ECO:0000256" key="3">
    <source>
        <dbReference type="ARBA" id="ARBA00022723"/>
    </source>
</evidence>
<feature type="domain" description="C2H2-type" evidence="12">
    <location>
        <begin position="201"/>
        <end position="228"/>
    </location>
</feature>
<reference evidence="13" key="1">
    <citation type="submission" date="2025-08" db="UniProtKB">
        <authorList>
            <consortium name="Ensembl"/>
        </authorList>
    </citation>
    <scope>IDENTIFICATION</scope>
</reference>
<dbReference type="Pfam" id="PF00096">
    <property type="entry name" value="zf-C2H2"/>
    <property type="match status" value="4"/>
</dbReference>
<proteinExistence type="inferred from homology"/>
<evidence type="ECO:0000256" key="7">
    <source>
        <dbReference type="ARBA" id="ARBA00023015"/>
    </source>
</evidence>
<dbReference type="PROSITE" id="PS00028">
    <property type="entry name" value="ZINC_FINGER_C2H2_1"/>
    <property type="match status" value="4"/>
</dbReference>
<dbReference type="GO" id="GO:0008270">
    <property type="term" value="F:zinc ion binding"/>
    <property type="evidence" value="ECO:0007669"/>
    <property type="project" value="UniProtKB-KW"/>
</dbReference>